<dbReference type="STRING" id="1447875.A0A2B7WVG4"/>
<evidence type="ECO:0000259" key="2">
    <source>
        <dbReference type="PROSITE" id="PS50181"/>
    </source>
</evidence>
<name>A0A2B7WVG4_9EURO</name>
<reference evidence="3 4" key="1">
    <citation type="submission" date="2017-10" db="EMBL/GenBank/DDBJ databases">
        <title>Comparative genomics in systemic dimorphic fungi from Ajellomycetaceae.</title>
        <authorList>
            <person name="Munoz J.F."/>
            <person name="Mcewen J.G."/>
            <person name="Clay O.K."/>
            <person name="Cuomo C.A."/>
        </authorList>
    </citation>
    <scope>NUCLEOTIDE SEQUENCE [LARGE SCALE GENOMIC DNA]</scope>
    <source>
        <strain evidence="3 4">UAMH5409</strain>
    </source>
</reference>
<proteinExistence type="predicted"/>
<keyword evidence="4" id="KW-1185">Reference proteome</keyword>
<organism evidence="3 4">
    <name type="scientific">Helicocarpus griseus UAMH5409</name>
    <dbReference type="NCBI Taxonomy" id="1447875"/>
    <lineage>
        <taxon>Eukaryota</taxon>
        <taxon>Fungi</taxon>
        <taxon>Dikarya</taxon>
        <taxon>Ascomycota</taxon>
        <taxon>Pezizomycotina</taxon>
        <taxon>Eurotiomycetes</taxon>
        <taxon>Eurotiomycetidae</taxon>
        <taxon>Onygenales</taxon>
        <taxon>Ajellomycetaceae</taxon>
        <taxon>Helicocarpus</taxon>
    </lineage>
</organism>
<comment type="caution">
    <text evidence="3">The sequence shown here is derived from an EMBL/GenBank/DDBJ whole genome shotgun (WGS) entry which is preliminary data.</text>
</comment>
<feature type="region of interest" description="Disordered" evidence="1">
    <location>
        <begin position="313"/>
        <end position="334"/>
    </location>
</feature>
<protein>
    <recommendedName>
        <fullName evidence="2">F-box domain-containing protein</fullName>
    </recommendedName>
</protein>
<feature type="region of interest" description="Disordered" evidence="1">
    <location>
        <begin position="652"/>
        <end position="727"/>
    </location>
</feature>
<evidence type="ECO:0000256" key="1">
    <source>
        <dbReference type="SAM" id="MobiDB-lite"/>
    </source>
</evidence>
<evidence type="ECO:0000313" key="3">
    <source>
        <dbReference type="EMBL" id="PGH00491.1"/>
    </source>
</evidence>
<dbReference type="InterPro" id="IPR001810">
    <property type="entry name" value="F-box_dom"/>
</dbReference>
<accession>A0A2B7WVG4</accession>
<sequence length="727" mass="79256">MNLLDLPPELLQPIFDFSPITSCLQAAYSCKTLFNVLSTYRKGLLHQLSQIPSYPTPTDNDSTLSSKSTSELFLLLRRRAAAQLYGANFNADQCVYTFGSSSSNNGQDGITAPVIDTLASAIRSTGTPNAALVQKGSPRVFLYSISDGQVVPSQVLEPVVEWPGTVEILKVVFSADGMMVSVLQKFRPAEDATMSTAMGDVGNGSRNRGSNHPFVEEAMKPYRRESTQLVHYRRATPFSPRYSRVTISAFPGQDDYHPLAVAVAHRYLAAISWQHKRHLDRRMIVVHAAHPDPATEDMKIAYQVYNDCTIITQDGNTPYSDRHQRPRPPSPPEPIIQMTFNDNATQLLYYHPSSTIYGHFQRLGPLEYGSISTTSVLFHNRAFVNYYHHNHPDAPPANPLRFTIAIPFFSTHATITDPSTNTAQNQNQPAVIRQVCVWTYLSLGTAHDAITGELVACLLRATARCRTSSCGHVQNLDRGRRLEEWSVVARLAGYSTSVNTLPGIVATSPRATRLAIANWKTITVWAVEPGVIIGGGEGDGDGGYGGVGDADTDADADADADGDGDGDGDGNARVYPANMVDEGVTGEVLLEPVVLESEAVCFGLAFAGEDEIVALTDRGVVRWGIGAGAVGRRGRGVLGVVEGVEWEEWEEMGEDDGEEMGRIGAGDPGKGLAYGVRDEHEDEGEDERVLNRGMAMDEDEDEDDEDDEESGLDEDEDEDMGIYNMSE</sequence>
<dbReference type="Proteomes" id="UP000223968">
    <property type="component" value="Unassembled WGS sequence"/>
</dbReference>
<evidence type="ECO:0000313" key="4">
    <source>
        <dbReference type="Proteomes" id="UP000223968"/>
    </source>
</evidence>
<feature type="compositionally biased region" description="Acidic residues" evidence="1">
    <location>
        <begin position="696"/>
        <end position="720"/>
    </location>
</feature>
<dbReference type="EMBL" id="PDNB01000185">
    <property type="protein sequence ID" value="PGH00491.1"/>
    <property type="molecule type" value="Genomic_DNA"/>
</dbReference>
<dbReference type="PROSITE" id="PS50181">
    <property type="entry name" value="FBOX"/>
    <property type="match status" value="1"/>
</dbReference>
<feature type="compositionally biased region" description="Acidic residues" evidence="1">
    <location>
        <begin position="550"/>
        <end position="568"/>
    </location>
</feature>
<dbReference type="OrthoDB" id="6058203at2759"/>
<gene>
    <name evidence="3" type="ORF">AJ79_08182</name>
</gene>
<dbReference type="AlphaFoldDB" id="A0A2B7WVG4"/>
<feature type="domain" description="F-box" evidence="2">
    <location>
        <begin position="1"/>
        <end position="48"/>
    </location>
</feature>
<feature type="region of interest" description="Disordered" evidence="1">
    <location>
        <begin position="542"/>
        <end position="572"/>
    </location>
</feature>